<feature type="transmembrane region" description="Helical" evidence="2">
    <location>
        <begin position="322"/>
        <end position="345"/>
    </location>
</feature>
<protein>
    <submittedName>
        <fullName evidence="4">Uncharacterized protein</fullName>
    </submittedName>
</protein>
<dbReference type="Proteomes" id="UP001286313">
    <property type="component" value="Unassembled WGS sequence"/>
</dbReference>
<reference evidence="4" key="1">
    <citation type="submission" date="2023-10" db="EMBL/GenBank/DDBJ databases">
        <title>Genome assemblies of two species of porcelain crab, Petrolisthes cinctipes and Petrolisthes manimaculis (Anomura: Porcellanidae).</title>
        <authorList>
            <person name="Angst P."/>
        </authorList>
    </citation>
    <scope>NUCLEOTIDE SEQUENCE</scope>
    <source>
        <strain evidence="4">PB745_01</strain>
        <tissue evidence="4">Gill</tissue>
    </source>
</reference>
<feature type="region of interest" description="Disordered" evidence="1">
    <location>
        <begin position="388"/>
        <end position="438"/>
    </location>
</feature>
<comment type="caution">
    <text evidence="4">The sequence shown here is derived from an EMBL/GenBank/DDBJ whole genome shotgun (WGS) entry which is preliminary data.</text>
</comment>
<dbReference type="AlphaFoldDB" id="A0AAE1KKV2"/>
<accession>A0AAE1KKV2</accession>
<organism evidence="4 5">
    <name type="scientific">Petrolisthes cinctipes</name>
    <name type="common">Flat porcelain crab</name>
    <dbReference type="NCBI Taxonomy" id="88211"/>
    <lineage>
        <taxon>Eukaryota</taxon>
        <taxon>Metazoa</taxon>
        <taxon>Ecdysozoa</taxon>
        <taxon>Arthropoda</taxon>
        <taxon>Crustacea</taxon>
        <taxon>Multicrustacea</taxon>
        <taxon>Malacostraca</taxon>
        <taxon>Eumalacostraca</taxon>
        <taxon>Eucarida</taxon>
        <taxon>Decapoda</taxon>
        <taxon>Pleocyemata</taxon>
        <taxon>Anomura</taxon>
        <taxon>Galatheoidea</taxon>
        <taxon>Porcellanidae</taxon>
        <taxon>Petrolisthes</taxon>
    </lineage>
</organism>
<feature type="compositionally biased region" description="Low complexity" evidence="1">
    <location>
        <begin position="389"/>
        <end position="405"/>
    </location>
</feature>
<feature type="signal peptide" evidence="3">
    <location>
        <begin position="1"/>
        <end position="19"/>
    </location>
</feature>
<evidence type="ECO:0000313" key="4">
    <source>
        <dbReference type="EMBL" id="KAK3875468.1"/>
    </source>
</evidence>
<keyword evidence="2" id="KW-0472">Membrane</keyword>
<sequence>MKTTFVLVACLAALAFVKGEGEPAYCRCASFLSARHSEIMVLELPPVDVTDCNAHNQCKNRCTTEIGEMTNDMDLWSSVEDVNVGQYFCTQLYDNFFFWIHNSYIHGYYELCGGPWEYTGQDSQQMLCCSGGQQQHCVTNNEEEKIIMVEFVHVRPPSPPPCRWSLYLGLYSSDTSPVPHPGNGSMVVEMALSTTPKGEEEVAFWCPDGSRSDVFGIKWSSNATTRSILFMVGYAWMKVLEVVSEGDKRLVGDSNCSSALPYFPHLTMKVSCYKSNLSQCLNNSCGQLYQYTTGVQPPQQECLPTTTTMSHLTSLDWNWRTLLSVGIGLVLAVALVTTVVSLVGYCRRRAERVEQESTVVIIVPPTSIPATLVQASQPSPTIRILHPASTQHSGQSSSPSSSTTPCLTFITSNPPPTGRYRPAASSLPLDVTKHSPPS</sequence>
<evidence type="ECO:0000313" key="5">
    <source>
        <dbReference type="Proteomes" id="UP001286313"/>
    </source>
</evidence>
<evidence type="ECO:0000256" key="3">
    <source>
        <dbReference type="SAM" id="SignalP"/>
    </source>
</evidence>
<feature type="chain" id="PRO_5041939522" evidence="3">
    <location>
        <begin position="20"/>
        <end position="438"/>
    </location>
</feature>
<keyword evidence="2" id="KW-1133">Transmembrane helix</keyword>
<keyword evidence="5" id="KW-1185">Reference proteome</keyword>
<keyword evidence="2" id="KW-0812">Transmembrane</keyword>
<dbReference type="EMBL" id="JAWQEG010001964">
    <property type="protein sequence ID" value="KAK3875468.1"/>
    <property type="molecule type" value="Genomic_DNA"/>
</dbReference>
<evidence type="ECO:0000256" key="2">
    <source>
        <dbReference type="SAM" id="Phobius"/>
    </source>
</evidence>
<proteinExistence type="predicted"/>
<gene>
    <name evidence="4" type="ORF">Pcinc_019680</name>
</gene>
<name>A0AAE1KKV2_PETCI</name>
<evidence type="ECO:0000256" key="1">
    <source>
        <dbReference type="SAM" id="MobiDB-lite"/>
    </source>
</evidence>
<keyword evidence="3" id="KW-0732">Signal</keyword>